<keyword evidence="2" id="KW-1185">Reference proteome</keyword>
<comment type="caution">
    <text evidence="1">The sequence shown here is derived from an EMBL/GenBank/DDBJ whole genome shotgun (WGS) entry which is preliminary data.</text>
</comment>
<proteinExistence type="predicted"/>
<sequence length="81" mass="8934">MLLVEQRLPSQSSLIAYRVVITFTNFHMPSAPSPTFTCLRSPSPTFTYLQSPSRHVRTLTYTAATLVNVVSRHALGHGGAF</sequence>
<reference evidence="1 2" key="2">
    <citation type="journal article" date="2022" name="Mol. Ecol. Resour.">
        <title>The genomes of chicory, endive, great burdock and yacon provide insights into Asteraceae paleo-polyploidization history and plant inulin production.</title>
        <authorList>
            <person name="Fan W."/>
            <person name="Wang S."/>
            <person name="Wang H."/>
            <person name="Wang A."/>
            <person name="Jiang F."/>
            <person name="Liu H."/>
            <person name="Zhao H."/>
            <person name="Xu D."/>
            <person name="Zhang Y."/>
        </authorList>
    </citation>
    <scope>NUCLEOTIDE SEQUENCE [LARGE SCALE GENOMIC DNA]</scope>
    <source>
        <strain evidence="2">cv. Niubang</strain>
    </source>
</reference>
<dbReference type="Proteomes" id="UP001055879">
    <property type="component" value="Linkage Group LG17"/>
</dbReference>
<accession>A0ACB8XH81</accession>
<organism evidence="1 2">
    <name type="scientific">Arctium lappa</name>
    <name type="common">Greater burdock</name>
    <name type="synonym">Lappa major</name>
    <dbReference type="NCBI Taxonomy" id="4217"/>
    <lineage>
        <taxon>Eukaryota</taxon>
        <taxon>Viridiplantae</taxon>
        <taxon>Streptophyta</taxon>
        <taxon>Embryophyta</taxon>
        <taxon>Tracheophyta</taxon>
        <taxon>Spermatophyta</taxon>
        <taxon>Magnoliopsida</taxon>
        <taxon>eudicotyledons</taxon>
        <taxon>Gunneridae</taxon>
        <taxon>Pentapetalae</taxon>
        <taxon>asterids</taxon>
        <taxon>campanulids</taxon>
        <taxon>Asterales</taxon>
        <taxon>Asteraceae</taxon>
        <taxon>Carduoideae</taxon>
        <taxon>Cardueae</taxon>
        <taxon>Arctiinae</taxon>
        <taxon>Arctium</taxon>
    </lineage>
</organism>
<name>A0ACB8XH81_ARCLA</name>
<gene>
    <name evidence="1" type="ORF">L6452_41816</name>
</gene>
<evidence type="ECO:0000313" key="1">
    <source>
        <dbReference type="EMBL" id="KAI3666779.1"/>
    </source>
</evidence>
<dbReference type="EMBL" id="CM042063">
    <property type="protein sequence ID" value="KAI3666779.1"/>
    <property type="molecule type" value="Genomic_DNA"/>
</dbReference>
<evidence type="ECO:0000313" key="2">
    <source>
        <dbReference type="Proteomes" id="UP001055879"/>
    </source>
</evidence>
<protein>
    <submittedName>
        <fullName evidence="1">Uncharacterized protein</fullName>
    </submittedName>
</protein>
<reference evidence="2" key="1">
    <citation type="journal article" date="2022" name="Mol. Ecol. Resour.">
        <title>The genomes of chicory, endive, great burdock and yacon provide insights into Asteraceae palaeo-polyploidization history and plant inulin production.</title>
        <authorList>
            <person name="Fan W."/>
            <person name="Wang S."/>
            <person name="Wang H."/>
            <person name="Wang A."/>
            <person name="Jiang F."/>
            <person name="Liu H."/>
            <person name="Zhao H."/>
            <person name="Xu D."/>
            <person name="Zhang Y."/>
        </authorList>
    </citation>
    <scope>NUCLEOTIDE SEQUENCE [LARGE SCALE GENOMIC DNA]</scope>
    <source>
        <strain evidence="2">cv. Niubang</strain>
    </source>
</reference>